<evidence type="ECO:0000256" key="7">
    <source>
        <dbReference type="ARBA" id="ARBA00023136"/>
    </source>
</evidence>
<keyword evidence="9" id="KW-0119">Carbohydrate metabolism</keyword>
<organism evidence="10 11">
    <name type="scientific">Saccoglossus kowalevskii</name>
    <name type="common">Acorn worm</name>
    <dbReference type="NCBI Taxonomy" id="10224"/>
    <lineage>
        <taxon>Eukaryota</taxon>
        <taxon>Metazoa</taxon>
        <taxon>Hemichordata</taxon>
        <taxon>Enteropneusta</taxon>
        <taxon>Harrimaniidae</taxon>
        <taxon>Saccoglossus</taxon>
    </lineage>
</organism>
<evidence type="ECO:0000256" key="8">
    <source>
        <dbReference type="ARBA" id="ARBA00023180"/>
    </source>
</evidence>
<evidence type="ECO:0000256" key="2">
    <source>
        <dbReference type="ARBA" id="ARBA00006339"/>
    </source>
</evidence>
<evidence type="ECO:0000256" key="1">
    <source>
        <dbReference type="ARBA" id="ARBA00004323"/>
    </source>
</evidence>
<evidence type="ECO:0000313" key="11">
    <source>
        <dbReference type="RefSeq" id="XP_006823894.1"/>
    </source>
</evidence>
<evidence type="ECO:0000256" key="3">
    <source>
        <dbReference type="ARBA" id="ARBA00022679"/>
    </source>
</evidence>
<dbReference type="InterPro" id="IPR018011">
    <property type="entry name" value="Carb_sulfotrans_8-10"/>
</dbReference>
<keyword evidence="8 9" id="KW-0325">Glycoprotein</keyword>
<dbReference type="PANTHER" id="PTHR12137">
    <property type="entry name" value="CARBOHYDRATE SULFOTRANSFERASE"/>
    <property type="match status" value="1"/>
</dbReference>
<dbReference type="GeneID" id="102807860"/>
<evidence type="ECO:0000313" key="10">
    <source>
        <dbReference type="Proteomes" id="UP000694865"/>
    </source>
</evidence>
<proteinExistence type="inferred from homology"/>
<dbReference type="RefSeq" id="XP_006823894.1">
    <property type="nucleotide sequence ID" value="XM_006823831.1"/>
</dbReference>
<accession>A0ABM0MV53</accession>
<dbReference type="PANTHER" id="PTHR12137:SF54">
    <property type="entry name" value="CARBOHYDRATE SULFOTRANSFERASE"/>
    <property type="match status" value="1"/>
</dbReference>
<keyword evidence="4" id="KW-0812">Transmembrane</keyword>
<comment type="similarity">
    <text evidence="2 9">Belongs to the sulfotransferase 2 family.</text>
</comment>
<keyword evidence="3 9" id="KW-0808">Transferase</keyword>
<keyword evidence="10" id="KW-1185">Reference proteome</keyword>
<keyword evidence="5" id="KW-1133">Transmembrane helix</keyword>
<evidence type="ECO:0000256" key="9">
    <source>
        <dbReference type="RuleBase" id="RU364020"/>
    </source>
</evidence>
<protein>
    <recommendedName>
        <fullName evidence="9">Carbohydrate sulfotransferase</fullName>
        <ecNumber evidence="9">2.8.2.-</ecNumber>
    </recommendedName>
</protein>
<keyword evidence="6 9" id="KW-0333">Golgi apparatus</keyword>
<comment type="subcellular location">
    <subcellularLocation>
        <location evidence="1 9">Golgi apparatus membrane</location>
        <topology evidence="1 9">Single-pass type II membrane protein</topology>
    </subcellularLocation>
</comment>
<dbReference type="Pfam" id="PF03567">
    <property type="entry name" value="Sulfotransfer_2"/>
    <property type="match status" value="1"/>
</dbReference>
<evidence type="ECO:0000256" key="5">
    <source>
        <dbReference type="ARBA" id="ARBA00022989"/>
    </source>
</evidence>
<keyword evidence="9" id="KW-0735">Signal-anchor</keyword>
<evidence type="ECO:0000256" key="6">
    <source>
        <dbReference type="ARBA" id="ARBA00023034"/>
    </source>
</evidence>
<evidence type="ECO:0000256" key="4">
    <source>
        <dbReference type="ARBA" id="ARBA00022692"/>
    </source>
</evidence>
<gene>
    <name evidence="11" type="primary">LOC102807860</name>
</gene>
<sequence length="308" mass="36830">MGKQIMDLRSKVDISNMKYETNESALHESNREIYKKRKLFLQQHCEADHSDDGLEENDLLYDDKYGLIYCPVPKVACTNWKKVWLVLMGHLNTDVLESVHHSFVHHTPITYPILRELSQSEQEMRLEKYFKFLFVRHPFERLLSAFRNKFELTDEWNVKFMTGYSAKIFKRFREGKWSRARIVQSPITFNEFVQFIIETVDDGALQNEHWRPIHEMCSVCDVHYDVIGKFENLEKDAQYILKESNVGEILTFPRHDSHITNSSTEENLKKYFSTISADSIHQLYKIYELDFKLFQYPYPVNYLIWSRQ</sequence>
<dbReference type="Proteomes" id="UP000694865">
    <property type="component" value="Unplaced"/>
</dbReference>
<name>A0ABM0MV53_SACKO</name>
<keyword evidence="7" id="KW-0472">Membrane</keyword>
<dbReference type="InterPro" id="IPR005331">
    <property type="entry name" value="Sulfotransferase"/>
</dbReference>
<reference evidence="11" key="1">
    <citation type="submission" date="2025-08" db="UniProtKB">
        <authorList>
            <consortium name="RefSeq"/>
        </authorList>
    </citation>
    <scope>IDENTIFICATION</scope>
    <source>
        <tissue evidence="11">Testes</tissue>
    </source>
</reference>
<dbReference type="EC" id="2.8.2.-" evidence="9"/>